<sequence length="460" mass="50439">MALYSSMRFQTAVIIIASFILSHVAGLFFYALDRRDTLAITEAVDRAERAADISRLLHELPADWHDNIASFSDTRNFRVWLSDEPAVAVPDPTKTERDITAYLRTQVPRIAEGDLRVRFIEEEGYQLDPPPFDPSGRAGSPSYARNLPDEGSALAISMRHDVDKWINFIGLLSIQPTSLPGLFLANIISSAIAIALVAFWLVRRVTQPLARLSEAAERLGRNLFSMPLPVSGPSEVVLAATAFNKMQRRLIRLIRGRTEFLAAISHDLRTPITQIRLRSEMMPASPERDKNLRALDDIDAIIGTFLNYARTSDPAEPKSRIDLGALVASICDDLADSGATIGCDCASGVIISCKRVGIKRAVTNLIENALKYGQEAHVRTYRAKHAAVISVEDRGPGIPASQLEGVFLPFNRGDKSRSAAFEGIGLGLSIAQAIAEDHGGEVRLINRREGGLRAELVLPL</sequence>
<evidence type="ECO:0000256" key="1">
    <source>
        <dbReference type="ARBA" id="ARBA00000085"/>
    </source>
</evidence>
<dbReference type="PANTHER" id="PTHR44936:SF5">
    <property type="entry name" value="SENSOR HISTIDINE KINASE ENVZ"/>
    <property type="match status" value="1"/>
</dbReference>
<dbReference type="Gene3D" id="3.30.565.10">
    <property type="entry name" value="Histidine kinase-like ATPase, C-terminal domain"/>
    <property type="match status" value="1"/>
</dbReference>
<feature type="domain" description="HAMP" evidence="17">
    <location>
        <begin position="203"/>
        <end position="255"/>
    </location>
</feature>
<dbReference type="Pfam" id="PF02518">
    <property type="entry name" value="HATPase_c"/>
    <property type="match status" value="1"/>
</dbReference>
<evidence type="ECO:0000256" key="3">
    <source>
        <dbReference type="ARBA" id="ARBA00012438"/>
    </source>
</evidence>
<dbReference type="GO" id="GO:0016301">
    <property type="term" value="F:kinase activity"/>
    <property type="evidence" value="ECO:0007669"/>
    <property type="project" value="UniProtKB-KW"/>
</dbReference>
<dbReference type="RefSeq" id="WP_188716020.1">
    <property type="nucleotide sequence ID" value="NZ_BMIV01000012.1"/>
</dbReference>
<keyword evidence="11" id="KW-0067">ATP-binding</keyword>
<dbReference type="SUPFAM" id="SSF158472">
    <property type="entry name" value="HAMP domain-like"/>
    <property type="match status" value="1"/>
</dbReference>
<keyword evidence="14 15" id="KW-0472">Membrane</keyword>
<dbReference type="Pfam" id="PF00512">
    <property type="entry name" value="HisKA"/>
    <property type="match status" value="1"/>
</dbReference>
<dbReference type="SMART" id="SM00387">
    <property type="entry name" value="HATPase_c"/>
    <property type="match status" value="1"/>
</dbReference>
<evidence type="ECO:0000256" key="15">
    <source>
        <dbReference type="SAM" id="Phobius"/>
    </source>
</evidence>
<comment type="catalytic activity">
    <reaction evidence="1">
        <text>ATP + protein L-histidine = ADP + protein N-phospho-L-histidine.</text>
        <dbReference type="EC" id="2.7.13.3"/>
    </reaction>
</comment>
<evidence type="ECO:0000256" key="2">
    <source>
        <dbReference type="ARBA" id="ARBA00004429"/>
    </source>
</evidence>
<protein>
    <recommendedName>
        <fullName evidence="3">histidine kinase</fullName>
        <ecNumber evidence="3">2.7.13.3</ecNumber>
    </recommendedName>
</protein>
<dbReference type="PANTHER" id="PTHR44936">
    <property type="entry name" value="SENSOR PROTEIN CREC"/>
    <property type="match status" value="1"/>
</dbReference>
<evidence type="ECO:0000256" key="6">
    <source>
        <dbReference type="ARBA" id="ARBA00022553"/>
    </source>
</evidence>
<evidence type="ECO:0000256" key="10">
    <source>
        <dbReference type="ARBA" id="ARBA00022777"/>
    </source>
</evidence>
<proteinExistence type="predicted"/>
<evidence type="ECO:0000259" key="16">
    <source>
        <dbReference type="PROSITE" id="PS50109"/>
    </source>
</evidence>
<dbReference type="Gene3D" id="1.10.8.500">
    <property type="entry name" value="HAMP domain in histidine kinase"/>
    <property type="match status" value="1"/>
</dbReference>
<evidence type="ECO:0000256" key="11">
    <source>
        <dbReference type="ARBA" id="ARBA00022840"/>
    </source>
</evidence>
<dbReference type="InterPro" id="IPR036890">
    <property type="entry name" value="HATPase_C_sf"/>
</dbReference>
<dbReference type="InterPro" id="IPR005467">
    <property type="entry name" value="His_kinase_dom"/>
</dbReference>
<dbReference type="SMART" id="SM00304">
    <property type="entry name" value="HAMP"/>
    <property type="match status" value="1"/>
</dbReference>
<evidence type="ECO:0000256" key="8">
    <source>
        <dbReference type="ARBA" id="ARBA00022692"/>
    </source>
</evidence>
<keyword evidence="7" id="KW-0808">Transferase</keyword>
<reference evidence="19" key="1">
    <citation type="journal article" date="2019" name="Int. J. Syst. Evol. Microbiol.">
        <title>The Global Catalogue of Microorganisms (GCM) 10K type strain sequencing project: providing services to taxonomists for standard genome sequencing and annotation.</title>
        <authorList>
            <consortium name="The Broad Institute Genomics Platform"/>
            <consortium name="The Broad Institute Genome Sequencing Center for Infectious Disease"/>
            <person name="Wu L."/>
            <person name="Ma J."/>
        </authorList>
    </citation>
    <scope>NUCLEOTIDE SEQUENCE [LARGE SCALE GENOMIC DNA]</scope>
    <source>
        <strain evidence="19">CGMCC 1.15419</strain>
    </source>
</reference>
<accession>A0ABQ1VL07</accession>
<evidence type="ECO:0000256" key="12">
    <source>
        <dbReference type="ARBA" id="ARBA00022989"/>
    </source>
</evidence>
<keyword evidence="19" id="KW-1185">Reference proteome</keyword>
<dbReference type="PRINTS" id="PR00344">
    <property type="entry name" value="BCTRLSENSOR"/>
</dbReference>
<dbReference type="InterPro" id="IPR003661">
    <property type="entry name" value="HisK_dim/P_dom"/>
</dbReference>
<dbReference type="PROSITE" id="PS50109">
    <property type="entry name" value="HIS_KIN"/>
    <property type="match status" value="1"/>
</dbReference>
<evidence type="ECO:0000256" key="9">
    <source>
        <dbReference type="ARBA" id="ARBA00022741"/>
    </source>
</evidence>
<keyword evidence="6" id="KW-0597">Phosphoprotein</keyword>
<keyword evidence="10 18" id="KW-0418">Kinase</keyword>
<dbReference type="InterPro" id="IPR004358">
    <property type="entry name" value="Sig_transdc_His_kin-like_C"/>
</dbReference>
<dbReference type="CDD" id="cd06225">
    <property type="entry name" value="HAMP"/>
    <property type="match status" value="1"/>
</dbReference>
<evidence type="ECO:0000313" key="19">
    <source>
        <dbReference type="Proteomes" id="UP000640509"/>
    </source>
</evidence>
<keyword evidence="12 15" id="KW-1133">Transmembrane helix</keyword>
<feature type="transmembrane region" description="Helical" evidence="15">
    <location>
        <begin position="182"/>
        <end position="202"/>
    </location>
</feature>
<dbReference type="Gene3D" id="1.10.287.130">
    <property type="match status" value="1"/>
</dbReference>
<dbReference type="EC" id="2.7.13.3" evidence="3"/>
<evidence type="ECO:0000259" key="17">
    <source>
        <dbReference type="PROSITE" id="PS50885"/>
    </source>
</evidence>
<dbReference type="InterPro" id="IPR003594">
    <property type="entry name" value="HATPase_dom"/>
</dbReference>
<dbReference type="SUPFAM" id="SSF55874">
    <property type="entry name" value="ATPase domain of HSP90 chaperone/DNA topoisomerase II/histidine kinase"/>
    <property type="match status" value="1"/>
</dbReference>
<dbReference type="InterPro" id="IPR050980">
    <property type="entry name" value="2C_sensor_his_kinase"/>
</dbReference>
<dbReference type="InterPro" id="IPR003660">
    <property type="entry name" value="HAMP_dom"/>
</dbReference>
<evidence type="ECO:0000256" key="4">
    <source>
        <dbReference type="ARBA" id="ARBA00022475"/>
    </source>
</evidence>
<evidence type="ECO:0000256" key="13">
    <source>
        <dbReference type="ARBA" id="ARBA00023012"/>
    </source>
</evidence>
<comment type="subcellular location">
    <subcellularLocation>
        <location evidence="2">Cell inner membrane</location>
        <topology evidence="2">Multi-pass membrane protein</topology>
    </subcellularLocation>
</comment>
<dbReference type="Pfam" id="PF00672">
    <property type="entry name" value="HAMP"/>
    <property type="match status" value="1"/>
</dbReference>
<dbReference type="CDD" id="cd00082">
    <property type="entry name" value="HisKA"/>
    <property type="match status" value="1"/>
</dbReference>
<evidence type="ECO:0000313" key="18">
    <source>
        <dbReference type="EMBL" id="GGF75168.1"/>
    </source>
</evidence>
<feature type="domain" description="Histidine kinase" evidence="16">
    <location>
        <begin position="263"/>
        <end position="460"/>
    </location>
</feature>
<keyword evidence="9" id="KW-0547">Nucleotide-binding</keyword>
<feature type="transmembrane region" description="Helical" evidence="15">
    <location>
        <begin position="12"/>
        <end position="32"/>
    </location>
</feature>
<evidence type="ECO:0000256" key="5">
    <source>
        <dbReference type="ARBA" id="ARBA00022519"/>
    </source>
</evidence>
<organism evidence="18 19">
    <name type="scientific">Paracoccus acridae</name>
    <dbReference type="NCBI Taxonomy" id="1795310"/>
    <lineage>
        <taxon>Bacteria</taxon>
        <taxon>Pseudomonadati</taxon>
        <taxon>Pseudomonadota</taxon>
        <taxon>Alphaproteobacteria</taxon>
        <taxon>Rhodobacterales</taxon>
        <taxon>Paracoccaceae</taxon>
        <taxon>Paracoccus</taxon>
    </lineage>
</organism>
<dbReference type="InterPro" id="IPR036097">
    <property type="entry name" value="HisK_dim/P_sf"/>
</dbReference>
<dbReference type="SMART" id="SM00388">
    <property type="entry name" value="HisKA"/>
    <property type="match status" value="1"/>
</dbReference>
<dbReference type="EMBL" id="BMIV01000012">
    <property type="protein sequence ID" value="GGF75168.1"/>
    <property type="molecule type" value="Genomic_DNA"/>
</dbReference>
<evidence type="ECO:0000256" key="7">
    <source>
        <dbReference type="ARBA" id="ARBA00022679"/>
    </source>
</evidence>
<gene>
    <name evidence="18" type="ORF">GCM10011402_29810</name>
</gene>
<keyword evidence="5" id="KW-0997">Cell inner membrane</keyword>
<comment type="caution">
    <text evidence="18">The sequence shown here is derived from an EMBL/GenBank/DDBJ whole genome shotgun (WGS) entry which is preliminary data.</text>
</comment>
<evidence type="ECO:0000256" key="14">
    <source>
        <dbReference type="ARBA" id="ARBA00023136"/>
    </source>
</evidence>
<keyword evidence="8 15" id="KW-0812">Transmembrane</keyword>
<dbReference type="SUPFAM" id="SSF47384">
    <property type="entry name" value="Homodimeric domain of signal transducing histidine kinase"/>
    <property type="match status" value="1"/>
</dbReference>
<keyword evidence="4" id="KW-1003">Cell membrane</keyword>
<dbReference type="Proteomes" id="UP000640509">
    <property type="component" value="Unassembled WGS sequence"/>
</dbReference>
<dbReference type="PROSITE" id="PS50885">
    <property type="entry name" value="HAMP"/>
    <property type="match status" value="1"/>
</dbReference>
<keyword evidence="13" id="KW-0902">Two-component regulatory system</keyword>
<name>A0ABQ1VL07_9RHOB</name>